<evidence type="ECO:0000313" key="3">
    <source>
        <dbReference type="Proteomes" id="UP000238288"/>
    </source>
</evidence>
<reference evidence="2 3" key="1">
    <citation type="submission" date="2017-11" db="EMBL/GenBank/DDBJ databases">
        <authorList>
            <person name="Han C.G."/>
        </authorList>
    </citation>
    <scope>NUCLEOTIDE SEQUENCE [LARGE SCALE GENOMIC DNA]</scope>
    <source>
        <strain evidence="3">ATCC 43555</strain>
    </source>
</reference>
<dbReference type="GeneID" id="93664466"/>
<keyword evidence="1" id="KW-1133">Transmembrane helix</keyword>
<dbReference type="AlphaFoldDB" id="A0A2K4XBT8"/>
<organism evidence="2 3">
    <name type="scientific">Pseudoalteromonas carrageenovora IAM 12662</name>
    <dbReference type="NCBI Taxonomy" id="1314868"/>
    <lineage>
        <taxon>Bacteria</taxon>
        <taxon>Pseudomonadati</taxon>
        <taxon>Pseudomonadota</taxon>
        <taxon>Gammaproteobacteria</taxon>
        <taxon>Alteromonadales</taxon>
        <taxon>Pseudoalteromonadaceae</taxon>
        <taxon>Pseudoalteromonas</taxon>
    </lineage>
</organism>
<dbReference type="RefSeq" id="WP_232007037.1">
    <property type="nucleotide sequence ID" value="NZ_LT965928.1"/>
</dbReference>
<dbReference type="EMBL" id="LT965928">
    <property type="protein sequence ID" value="SOU41783.1"/>
    <property type="molecule type" value="Genomic_DNA"/>
</dbReference>
<proteinExistence type="predicted"/>
<feature type="transmembrane region" description="Helical" evidence="1">
    <location>
        <begin position="84"/>
        <end position="109"/>
    </location>
</feature>
<protein>
    <recommendedName>
        <fullName evidence="4">Membrane protein triplicated sequence</fullName>
    </recommendedName>
</protein>
<name>A0A2K4XBT8_PSEVC</name>
<keyword evidence="1" id="KW-0812">Transmembrane</keyword>
<feature type="transmembrane region" description="Helical" evidence="1">
    <location>
        <begin position="31"/>
        <end position="48"/>
    </location>
</feature>
<gene>
    <name evidence="2" type="ORF">PCAR9_A30974</name>
</gene>
<evidence type="ECO:0000256" key="1">
    <source>
        <dbReference type="SAM" id="Phobius"/>
    </source>
</evidence>
<feature type="transmembrane region" description="Helical" evidence="1">
    <location>
        <begin position="6"/>
        <end position="24"/>
    </location>
</feature>
<keyword evidence="1" id="KW-0472">Membrane</keyword>
<evidence type="ECO:0008006" key="4">
    <source>
        <dbReference type="Google" id="ProtNLM"/>
    </source>
</evidence>
<evidence type="ECO:0000313" key="2">
    <source>
        <dbReference type="EMBL" id="SOU41783.1"/>
    </source>
</evidence>
<dbReference type="Proteomes" id="UP000238288">
    <property type="component" value="Chromosome PCAR9a"/>
</dbReference>
<feature type="transmembrane region" description="Helical" evidence="1">
    <location>
        <begin position="115"/>
        <end position="137"/>
    </location>
</feature>
<accession>A0A2K4XBT8</accession>
<feature type="transmembrane region" description="Helical" evidence="1">
    <location>
        <begin position="54"/>
        <end position="72"/>
    </location>
</feature>
<sequence>MDYVAAFSQWGFLMAFLFCLVSSINKENKTPVYLSALMLCSYIFSSYIKLLENLYLNWALYDFITIAALLTLQYFDVFKRTKAFLFLVLALTANAVLTLLLYCDIYILYNFEPWWYWSVYSIGVNVIDVLMMLSLVVNHRMVNPSQPVILNRGENDSKL</sequence>